<evidence type="ECO:0000313" key="1">
    <source>
        <dbReference type="EMBL" id="KAJ0054689.1"/>
    </source>
</evidence>
<proteinExistence type="predicted"/>
<name>A0ACC0ZR95_9ROSI</name>
<dbReference type="EMBL" id="CM047736">
    <property type="protein sequence ID" value="KAJ0054689.1"/>
    <property type="molecule type" value="Genomic_DNA"/>
</dbReference>
<evidence type="ECO:0000313" key="2">
    <source>
        <dbReference type="Proteomes" id="UP001163603"/>
    </source>
</evidence>
<protein>
    <submittedName>
        <fullName evidence="1">Uncharacterized protein</fullName>
    </submittedName>
</protein>
<sequence>MTWQNVIVDSLALSHQSISKSSKLPKLSATVPIPVSNSNQSYQFTKLFNMSYHRPPNDPYASPGYSAPYPPPPGYPPPPPPPYEGYPPPPPPPGFPYPPPGQRPYEGYQGYFAEGYPPPPPPPGQPQYYYEHYHYQNNDTGCTSFLQG</sequence>
<keyword evidence="2" id="KW-1185">Reference proteome</keyword>
<gene>
    <name evidence="1" type="ORF">Pint_02528</name>
</gene>
<dbReference type="Proteomes" id="UP001163603">
    <property type="component" value="Chromosome 1"/>
</dbReference>
<accession>A0ACC0ZR95</accession>
<organism evidence="1 2">
    <name type="scientific">Pistacia integerrima</name>
    <dbReference type="NCBI Taxonomy" id="434235"/>
    <lineage>
        <taxon>Eukaryota</taxon>
        <taxon>Viridiplantae</taxon>
        <taxon>Streptophyta</taxon>
        <taxon>Embryophyta</taxon>
        <taxon>Tracheophyta</taxon>
        <taxon>Spermatophyta</taxon>
        <taxon>Magnoliopsida</taxon>
        <taxon>eudicotyledons</taxon>
        <taxon>Gunneridae</taxon>
        <taxon>Pentapetalae</taxon>
        <taxon>rosids</taxon>
        <taxon>malvids</taxon>
        <taxon>Sapindales</taxon>
        <taxon>Anacardiaceae</taxon>
        <taxon>Pistacia</taxon>
    </lineage>
</organism>
<comment type="caution">
    <text evidence="1">The sequence shown here is derived from an EMBL/GenBank/DDBJ whole genome shotgun (WGS) entry which is preliminary data.</text>
</comment>
<reference evidence="2" key="1">
    <citation type="journal article" date="2023" name="G3 (Bethesda)">
        <title>Genome assembly and association tests identify interacting loci associated with vigor, precocity, and sex in interspecific pistachio rootstocks.</title>
        <authorList>
            <person name="Palmer W."/>
            <person name="Jacygrad E."/>
            <person name="Sagayaradj S."/>
            <person name="Cavanaugh K."/>
            <person name="Han R."/>
            <person name="Bertier L."/>
            <person name="Beede B."/>
            <person name="Kafkas S."/>
            <person name="Golino D."/>
            <person name="Preece J."/>
            <person name="Michelmore R."/>
        </authorList>
    </citation>
    <scope>NUCLEOTIDE SEQUENCE [LARGE SCALE GENOMIC DNA]</scope>
</reference>